<name>A0A9N9S6Z1_9DIPT</name>
<dbReference type="AlphaFoldDB" id="A0A9N9S6Z1"/>
<keyword evidence="3" id="KW-1185">Reference proteome</keyword>
<sequence>MKLFIAILVAVFIATAHSQKGSKPSHKEFQKAVKDAATFVNTFSGDNDQFQAAVSEMCAKAPQGLSQAQKNQFENAVCDRIKETSDYQCDDLKAAMANC</sequence>
<gene>
    <name evidence="2" type="ORF">CHIRRI_LOCUS12984</name>
</gene>
<feature type="signal peptide" evidence="1">
    <location>
        <begin position="1"/>
        <end position="18"/>
    </location>
</feature>
<evidence type="ECO:0000313" key="2">
    <source>
        <dbReference type="EMBL" id="CAG9810167.1"/>
    </source>
</evidence>
<reference evidence="2" key="1">
    <citation type="submission" date="2022-01" db="EMBL/GenBank/DDBJ databases">
        <authorList>
            <person name="King R."/>
        </authorList>
    </citation>
    <scope>NUCLEOTIDE SEQUENCE</scope>
</reference>
<evidence type="ECO:0000256" key="1">
    <source>
        <dbReference type="SAM" id="SignalP"/>
    </source>
</evidence>
<dbReference type="EMBL" id="OU895880">
    <property type="protein sequence ID" value="CAG9810167.1"/>
    <property type="molecule type" value="Genomic_DNA"/>
</dbReference>
<dbReference type="Proteomes" id="UP001153620">
    <property type="component" value="Chromosome 4"/>
</dbReference>
<protein>
    <submittedName>
        <fullName evidence="2">Uncharacterized protein</fullName>
    </submittedName>
</protein>
<reference evidence="2" key="2">
    <citation type="submission" date="2022-10" db="EMBL/GenBank/DDBJ databases">
        <authorList>
            <consortium name="ENA_rothamsted_submissions"/>
            <consortium name="culmorum"/>
            <person name="King R."/>
        </authorList>
    </citation>
    <scope>NUCLEOTIDE SEQUENCE</scope>
</reference>
<proteinExistence type="predicted"/>
<organism evidence="2 3">
    <name type="scientific">Chironomus riparius</name>
    <dbReference type="NCBI Taxonomy" id="315576"/>
    <lineage>
        <taxon>Eukaryota</taxon>
        <taxon>Metazoa</taxon>
        <taxon>Ecdysozoa</taxon>
        <taxon>Arthropoda</taxon>
        <taxon>Hexapoda</taxon>
        <taxon>Insecta</taxon>
        <taxon>Pterygota</taxon>
        <taxon>Neoptera</taxon>
        <taxon>Endopterygota</taxon>
        <taxon>Diptera</taxon>
        <taxon>Nematocera</taxon>
        <taxon>Chironomoidea</taxon>
        <taxon>Chironomidae</taxon>
        <taxon>Chironominae</taxon>
        <taxon>Chironomus</taxon>
    </lineage>
</organism>
<accession>A0A9N9S6Z1</accession>
<feature type="chain" id="PRO_5040227686" evidence="1">
    <location>
        <begin position="19"/>
        <end position="99"/>
    </location>
</feature>
<evidence type="ECO:0000313" key="3">
    <source>
        <dbReference type="Proteomes" id="UP001153620"/>
    </source>
</evidence>
<keyword evidence="1" id="KW-0732">Signal</keyword>